<reference evidence="2" key="1">
    <citation type="journal article" date="2023" name="G3 (Bethesda)">
        <title>Whole genome assembly and annotation of the endangered Caribbean coral Acropora cervicornis.</title>
        <authorList>
            <person name="Selwyn J.D."/>
            <person name="Vollmer S.V."/>
        </authorList>
    </citation>
    <scope>NUCLEOTIDE SEQUENCE</scope>
    <source>
        <strain evidence="2">K2</strain>
    </source>
</reference>
<dbReference type="GO" id="GO:0043161">
    <property type="term" value="P:proteasome-mediated ubiquitin-dependent protein catabolic process"/>
    <property type="evidence" value="ECO:0007669"/>
    <property type="project" value="TreeGrafter"/>
</dbReference>
<protein>
    <submittedName>
        <fullName evidence="2">Uncharacterized protein</fullName>
    </submittedName>
</protein>
<dbReference type="EMBL" id="JARQWQ010000047">
    <property type="protein sequence ID" value="KAK2557810.1"/>
    <property type="molecule type" value="Genomic_DNA"/>
</dbReference>
<evidence type="ECO:0000313" key="3">
    <source>
        <dbReference type="Proteomes" id="UP001249851"/>
    </source>
</evidence>
<keyword evidence="3" id="KW-1185">Reference proteome</keyword>
<dbReference type="InterPro" id="IPR011042">
    <property type="entry name" value="6-blade_b-propeller_TolB-like"/>
</dbReference>
<dbReference type="PANTHER" id="PTHR24104:SF25">
    <property type="entry name" value="PROTEIN LIN-41"/>
    <property type="match status" value="1"/>
</dbReference>
<dbReference type="Gene3D" id="2.120.10.30">
    <property type="entry name" value="TolB, C-terminal domain"/>
    <property type="match status" value="1"/>
</dbReference>
<feature type="coiled-coil region" evidence="1">
    <location>
        <begin position="98"/>
        <end position="129"/>
    </location>
</feature>
<proteinExistence type="predicted"/>
<dbReference type="GO" id="GO:0000209">
    <property type="term" value="P:protein polyubiquitination"/>
    <property type="evidence" value="ECO:0007669"/>
    <property type="project" value="TreeGrafter"/>
</dbReference>
<dbReference type="InterPro" id="IPR050952">
    <property type="entry name" value="TRIM-NHL_E3_ligases"/>
</dbReference>
<dbReference type="SUPFAM" id="SSF101898">
    <property type="entry name" value="NHL repeat"/>
    <property type="match status" value="1"/>
</dbReference>
<reference evidence="2" key="2">
    <citation type="journal article" date="2023" name="Science">
        <title>Genomic signatures of disease resistance in endangered staghorn corals.</title>
        <authorList>
            <person name="Vollmer S.V."/>
            <person name="Selwyn J.D."/>
            <person name="Despard B.A."/>
            <person name="Roesel C.L."/>
        </authorList>
    </citation>
    <scope>NUCLEOTIDE SEQUENCE</scope>
    <source>
        <strain evidence="2">K2</strain>
    </source>
</reference>
<dbReference type="AlphaFoldDB" id="A0AAD9V1Z7"/>
<dbReference type="GO" id="GO:0061630">
    <property type="term" value="F:ubiquitin protein ligase activity"/>
    <property type="evidence" value="ECO:0007669"/>
    <property type="project" value="TreeGrafter"/>
</dbReference>
<name>A0AAD9V1Z7_ACRCE</name>
<comment type="caution">
    <text evidence="2">The sequence shown here is derived from an EMBL/GenBank/DDBJ whole genome shotgun (WGS) entry which is preliminary data.</text>
</comment>
<dbReference type="Proteomes" id="UP001249851">
    <property type="component" value="Unassembled WGS sequence"/>
</dbReference>
<gene>
    <name evidence="2" type="ORF">P5673_019775</name>
</gene>
<dbReference type="PANTHER" id="PTHR24104">
    <property type="entry name" value="E3 UBIQUITIN-PROTEIN LIGASE NHLRC1-RELATED"/>
    <property type="match status" value="1"/>
</dbReference>
<keyword evidence="1" id="KW-0175">Coiled coil</keyword>
<organism evidence="2 3">
    <name type="scientific">Acropora cervicornis</name>
    <name type="common">Staghorn coral</name>
    <dbReference type="NCBI Taxonomy" id="6130"/>
    <lineage>
        <taxon>Eukaryota</taxon>
        <taxon>Metazoa</taxon>
        <taxon>Cnidaria</taxon>
        <taxon>Anthozoa</taxon>
        <taxon>Hexacorallia</taxon>
        <taxon>Scleractinia</taxon>
        <taxon>Astrocoeniina</taxon>
        <taxon>Acroporidae</taxon>
        <taxon>Acropora</taxon>
    </lineage>
</organism>
<evidence type="ECO:0000313" key="2">
    <source>
        <dbReference type="EMBL" id="KAK2557810.1"/>
    </source>
</evidence>
<accession>A0AAD9V1Z7</accession>
<evidence type="ECO:0000256" key="1">
    <source>
        <dbReference type="SAM" id="Coils"/>
    </source>
</evidence>
<sequence length="468" mass="52490">MSSIATAVFKLTVGMLVNKGRDKTAERLKDGDVTDQIFRDLIVREIDDIKSKLDGLARKDLKASTIFFKDGIKLLYQVFGKARITSDATACHKAFSLVKEMKLELTGLNESAKRLLSDAKKRFKDARRRAIDAFANEALKTADRILAMQYRVMWTILEKVDTPADAVAPCRTPSRLPAVQEYFNVELTKGLRAQFERDKRRKIIAEVWHVNFVIYSTTLMVCFGSKEQPKLPCVIMGEETVDPLRDERVAKIVRKQGMKHCCVTPWSFGRMGEVMHSWLRSPNGIATNSSGQFIVGDIYEVKIFDPTGQCIQHFSLPNREVILDVATDNKDNIYVLVSGSVCEFSNTADLHHKFPVREGSRLTVTNSKVLVLSKSNVDVYNTDGFFACSFGEGTFGVKSITAANDGLVMKRERDIVVVEIFTKDGVFVRSTEIHAELIERITGMTVTRDGRIAVVETYSNCTSTVLVI</sequence>
<dbReference type="GO" id="GO:0008270">
    <property type="term" value="F:zinc ion binding"/>
    <property type="evidence" value="ECO:0007669"/>
    <property type="project" value="UniProtKB-KW"/>
</dbReference>